<feature type="chain" id="PRO_5020382889" evidence="1">
    <location>
        <begin position="23"/>
        <end position="287"/>
    </location>
</feature>
<name>A0A4S2EQ33_PARDI</name>
<dbReference type="Proteomes" id="UP000310032">
    <property type="component" value="Unassembled WGS sequence"/>
</dbReference>
<evidence type="ECO:0000256" key="1">
    <source>
        <dbReference type="SAM" id="SignalP"/>
    </source>
</evidence>
<dbReference type="EMBL" id="SRYM01000034">
    <property type="protein sequence ID" value="TGY56554.1"/>
    <property type="molecule type" value="Genomic_DNA"/>
</dbReference>
<accession>A0A4S2EQ33</accession>
<sequence>MKTRFINLGIGLLALGVSSAWAQEYKVYDIGTYRLPDITRNELDFSLHSEGSFNDYTGTDGVGSFLGGDFEVSFNRYRNARSFWGTHNAAVSFSGDYNKTIFGEKRGDYSLGLFYSNSSRFYGDDYEGLFFETGGAASFSMAGDKIFGAVEEEERNTFKKVTLSIPLRVGKGRIERVEDARQAIYILENLSKRKVLNRKLTDEEIDEFARLISTVKNKRFFDARLRMIDEVTAVDSFLVRSGALTSGGASYFTTLYDYWMYGDLFKRKSGTEISGGGKARIRVRRKR</sequence>
<dbReference type="RefSeq" id="WP_135959454.1">
    <property type="nucleotide sequence ID" value="NZ_SRYM01000034.1"/>
</dbReference>
<evidence type="ECO:0000313" key="3">
    <source>
        <dbReference type="Proteomes" id="UP000310032"/>
    </source>
</evidence>
<evidence type="ECO:0000313" key="2">
    <source>
        <dbReference type="EMBL" id="TGY56554.1"/>
    </source>
</evidence>
<comment type="caution">
    <text evidence="2">The sequence shown here is derived from an EMBL/GenBank/DDBJ whole genome shotgun (WGS) entry which is preliminary data.</text>
</comment>
<gene>
    <name evidence="2" type="ORF">E5342_11965</name>
</gene>
<proteinExistence type="predicted"/>
<feature type="signal peptide" evidence="1">
    <location>
        <begin position="1"/>
        <end position="22"/>
    </location>
</feature>
<protein>
    <submittedName>
        <fullName evidence="2">Uncharacterized protein</fullName>
    </submittedName>
</protein>
<organism evidence="2 3">
    <name type="scientific">Parabacteroides distasonis</name>
    <dbReference type="NCBI Taxonomy" id="823"/>
    <lineage>
        <taxon>Bacteria</taxon>
        <taxon>Pseudomonadati</taxon>
        <taxon>Bacteroidota</taxon>
        <taxon>Bacteroidia</taxon>
        <taxon>Bacteroidales</taxon>
        <taxon>Tannerellaceae</taxon>
        <taxon>Parabacteroides</taxon>
    </lineage>
</organism>
<reference evidence="2 3" key="1">
    <citation type="submission" date="2019-04" db="EMBL/GenBank/DDBJ databases">
        <title>Microbes associate with the intestines of laboratory mice.</title>
        <authorList>
            <person name="Navarre W."/>
            <person name="Wong E."/>
            <person name="Huang K."/>
            <person name="Tropini C."/>
            <person name="Ng K."/>
            <person name="Yu B."/>
        </authorList>
    </citation>
    <scope>NUCLEOTIDE SEQUENCE [LARGE SCALE GENOMIC DNA]</scope>
    <source>
        <strain evidence="2 3">NM39_I3</strain>
    </source>
</reference>
<dbReference type="AlphaFoldDB" id="A0A4S2EQ33"/>
<keyword evidence="1" id="KW-0732">Signal</keyword>